<feature type="region of interest" description="Disordered" evidence="7">
    <location>
        <begin position="287"/>
        <end position="326"/>
    </location>
</feature>
<dbReference type="Pfam" id="PF00271">
    <property type="entry name" value="Helicase_C"/>
    <property type="match status" value="1"/>
</dbReference>
<dbReference type="InterPro" id="IPR049730">
    <property type="entry name" value="SNF2/RAD54-like_C"/>
</dbReference>
<dbReference type="PROSITE" id="PS51192">
    <property type="entry name" value="HELICASE_ATP_BIND_1"/>
    <property type="match status" value="1"/>
</dbReference>
<organism evidence="10 11">
    <name type="scientific">Lactuca saligna</name>
    <name type="common">Willowleaf lettuce</name>
    <dbReference type="NCBI Taxonomy" id="75948"/>
    <lineage>
        <taxon>Eukaryota</taxon>
        <taxon>Viridiplantae</taxon>
        <taxon>Streptophyta</taxon>
        <taxon>Embryophyta</taxon>
        <taxon>Tracheophyta</taxon>
        <taxon>Spermatophyta</taxon>
        <taxon>Magnoliopsida</taxon>
        <taxon>eudicotyledons</taxon>
        <taxon>Gunneridae</taxon>
        <taxon>Pentapetalae</taxon>
        <taxon>asterids</taxon>
        <taxon>campanulids</taxon>
        <taxon>Asterales</taxon>
        <taxon>Asteraceae</taxon>
        <taxon>Cichorioideae</taxon>
        <taxon>Cichorieae</taxon>
        <taxon>Lactucinae</taxon>
        <taxon>Lactuca</taxon>
    </lineage>
</organism>
<dbReference type="PANTHER" id="PTHR45821:SF25">
    <property type="entry name" value="HELICASE ATP-BINDING DOMAIN-CONTAINING PROTEIN"/>
    <property type="match status" value="1"/>
</dbReference>
<dbReference type="SMART" id="SM00487">
    <property type="entry name" value="DEXDc"/>
    <property type="match status" value="1"/>
</dbReference>
<feature type="compositionally biased region" description="Basic and acidic residues" evidence="7">
    <location>
        <begin position="64"/>
        <end position="75"/>
    </location>
</feature>
<dbReference type="InterPro" id="IPR038718">
    <property type="entry name" value="SNF2-like_sf"/>
</dbReference>
<evidence type="ECO:0000313" key="10">
    <source>
        <dbReference type="EMBL" id="CAI9279286.1"/>
    </source>
</evidence>
<accession>A0AA35YSF6</accession>
<dbReference type="InterPro" id="IPR001650">
    <property type="entry name" value="Helicase_C-like"/>
</dbReference>
<dbReference type="InterPro" id="IPR000330">
    <property type="entry name" value="SNF2_N"/>
</dbReference>
<dbReference type="InterPro" id="IPR027417">
    <property type="entry name" value="P-loop_NTPase"/>
</dbReference>
<dbReference type="EMBL" id="OX465080">
    <property type="protein sequence ID" value="CAI9279286.1"/>
    <property type="molecule type" value="Genomic_DNA"/>
</dbReference>
<feature type="region of interest" description="Disordered" evidence="7">
    <location>
        <begin position="339"/>
        <end position="387"/>
    </location>
</feature>
<dbReference type="SUPFAM" id="SSF52540">
    <property type="entry name" value="P-loop containing nucleoside triphosphate hydrolases"/>
    <property type="match status" value="2"/>
</dbReference>
<feature type="compositionally biased region" description="Acidic residues" evidence="7">
    <location>
        <begin position="76"/>
        <end position="85"/>
    </location>
</feature>
<evidence type="ECO:0000259" key="8">
    <source>
        <dbReference type="PROSITE" id="PS51192"/>
    </source>
</evidence>
<feature type="compositionally biased region" description="Basic and acidic residues" evidence="7">
    <location>
        <begin position="130"/>
        <end position="141"/>
    </location>
</feature>
<evidence type="ECO:0008006" key="12">
    <source>
        <dbReference type="Google" id="ProtNLM"/>
    </source>
</evidence>
<evidence type="ECO:0000259" key="9">
    <source>
        <dbReference type="PROSITE" id="PS51194"/>
    </source>
</evidence>
<dbReference type="Gene3D" id="3.40.50.300">
    <property type="entry name" value="P-loop containing nucleotide triphosphate hydrolases"/>
    <property type="match status" value="1"/>
</dbReference>
<feature type="compositionally biased region" description="Basic and acidic residues" evidence="7">
    <location>
        <begin position="347"/>
        <end position="367"/>
    </location>
</feature>
<evidence type="ECO:0000256" key="3">
    <source>
        <dbReference type="ARBA" id="ARBA00022801"/>
    </source>
</evidence>
<dbReference type="SMART" id="SM00490">
    <property type="entry name" value="HELICc"/>
    <property type="match status" value="1"/>
</dbReference>
<feature type="region of interest" description="Disordered" evidence="7">
    <location>
        <begin position="203"/>
        <end position="240"/>
    </location>
</feature>
<dbReference type="GO" id="GO:0005524">
    <property type="term" value="F:ATP binding"/>
    <property type="evidence" value="ECO:0007669"/>
    <property type="project" value="UniProtKB-KW"/>
</dbReference>
<keyword evidence="3" id="KW-0378">Hydrolase</keyword>
<feature type="domain" description="Helicase C-terminal" evidence="9">
    <location>
        <begin position="968"/>
        <end position="1126"/>
    </location>
</feature>
<dbReference type="PROSITE" id="PS51194">
    <property type="entry name" value="HELICASE_CTER"/>
    <property type="match status" value="1"/>
</dbReference>
<dbReference type="GO" id="GO:0080188">
    <property type="term" value="P:gene silencing by siRNA-directed DNA methylation"/>
    <property type="evidence" value="ECO:0007669"/>
    <property type="project" value="InterPro"/>
</dbReference>
<dbReference type="Pfam" id="PF00176">
    <property type="entry name" value="SNF2-rel_dom"/>
    <property type="match status" value="1"/>
</dbReference>
<feature type="compositionally biased region" description="Acidic residues" evidence="7">
    <location>
        <begin position="109"/>
        <end position="118"/>
    </location>
</feature>
<keyword evidence="5" id="KW-0067">ATP-binding</keyword>
<feature type="region of interest" description="Disordered" evidence="7">
    <location>
        <begin position="24"/>
        <end position="164"/>
    </location>
</feature>
<evidence type="ECO:0000256" key="6">
    <source>
        <dbReference type="ARBA" id="ARBA00023242"/>
    </source>
</evidence>
<dbReference type="Gene3D" id="3.40.50.10810">
    <property type="entry name" value="Tandem AAA-ATPase domain"/>
    <property type="match status" value="1"/>
</dbReference>
<gene>
    <name evidence="10" type="ORF">LSALG_LOCUS19096</name>
</gene>
<protein>
    <recommendedName>
        <fullName evidence="12">SNF2 domain-containing protein CLASSY 3-like</fullName>
    </recommendedName>
</protein>
<feature type="compositionally biased region" description="Basic and acidic residues" evidence="7">
    <location>
        <begin position="33"/>
        <end position="50"/>
    </location>
</feature>
<dbReference type="InterPro" id="IPR014001">
    <property type="entry name" value="Helicase_ATP-bd"/>
</dbReference>
<dbReference type="GO" id="GO:0004386">
    <property type="term" value="F:helicase activity"/>
    <property type="evidence" value="ECO:0007669"/>
    <property type="project" value="UniProtKB-KW"/>
</dbReference>
<feature type="compositionally biased region" description="Basic and acidic residues" evidence="7">
    <location>
        <begin position="97"/>
        <end position="106"/>
    </location>
</feature>
<keyword evidence="6" id="KW-0539">Nucleus</keyword>
<sequence length="1166" mass="133529">MNIFNSPVAKRTRLQWQLLYAQVSGGSCRSKRREVSEAKRVDELEEEKSSENGSKGSSRSTRRRLNETKKDKESLVDESEEEENNENASEGSSILRTRHDEAERVNEIWIDDSEEETNNENASNGSSISRIREHDEAERFNEILLDDTEEETDNENASECSSILRGKGHEEAKWIDDDDELFIEDSEGKSNSSLMTSNKHDIKCEYSVDESQEKGSDEEESHHSMKETDGDKEKNNIESVKIAMKNQGYRSSSFFTTGTHTYFLYSSDDSDSDDTAVIPDEEAKMVTEADEDLPIPCKYHEEIQNLSSEDDEDEPSSSSQSESDNLDNFEILLQNKRHKQLTNMKESPTENTREKIWSGSVDRREKNQSASKTNMKKPNLKPMNDSTMRINTHEKPYAKVKESDHYKTVDKANAVKNQESLNPRKAPRKDDGVFVESLLDSIIENGEVHHKEGDICLPLRFRFDDSEDESSRQKNDEMEGLFQEMEFAFSCEEIGSYTTPTVKNREKDVDVDETETNPFKQCQKGEHRDAYFEEQIGFRCGICGAIILESRYVIPKLANYAPDKSKRSYRFNNQHFSTSENMYFEAPDWNPLDIYTQSKGTVWELIPINIRAHLYHHQQEGFKFLWKNLAGTIELSRIHKLDPRGGGCIISHAPGTGKTLLTIVFLESFLKKFPKCFPVIVAPVSMLLTWEAEFKKWQVGFSFLNLNSSDILSKDKVNNANLKCSKDLIRAMKISCWSNGGSVLGVSYNLYEKLAGNAKNKNLEKMGNVLLEKPGLVVLDEGHTPRNERSNIWNVLKKLKTEKRVILSGTPFQNNFRELFNTLHLVRPATAKDIMNQKIFAEMMIRCRNKKKSRSESAASGDIEKLKAIISPFVHVHKGKILESKLHGLKSSVILLNPPPLQKRLIKNIGSLAKTFEYEHKVALVSVHPSLILHCSLSEEEKNSIDKQELKEVKLKPDFGVKTRFVMELIRLSVSLDEKVLIFSQFIEPLKLLKDQIALVFGWNEGREMMIIEGRIHHKQRQTIINDFNDPNSEVKVLLASTRCCSEGIHLIGASRVVLLDVVWNPSVERQAISRAYRLGQKKVVYTYHLMASGTTEEEKYHRQVEKERLGELVFSSSAMASEELKNNEKVHATKLNDKILQQMVDHQELNTMFNEIRYPEKHTTI</sequence>
<dbReference type="CDD" id="cd18793">
    <property type="entry name" value="SF2_C_SNF"/>
    <property type="match status" value="1"/>
</dbReference>
<keyword evidence="2" id="KW-0547">Nucleotide-binding</keyword>
<evidence type="ECO:0000256" key="2">
    <source>
        <dbReference type="ARBA" id="ARBA00022741"/>
    </source>
</evidence>
<feature type="compositionally biased region" description="Basic and acidic residues" evidence="7">
    <location>
        <begin position="203"/>
        <end position="236"/>
    </location>
</feature>
<dbReference type="AlphaFoldDB" id="A0AA35YSF6"/>
<dbReference type="GO" id="GO:0005634">
    <property type="term" value="C:nucleus"/>
    <property type="evidence" value="ECO:0007669"/>
    <property type="project" value="UniProtKB-SubCell"/>
</dbReference>
<evidence type="ECO:0000256" key="5">
    <source>
        <dbReference type="ARBA" id="ARBA00022840"/>
    </source>
</evidence>
<dbReference type="GO" id="GO:0016787">
    <property type="term" value="F:hydrolase activity"/>
    <property type="evidence" value="ECO:0007669"/>
    <property type="project" value="UniProtKB-KW"/>
</dbReference>
<dbReference type="PANTHER" id="PTHR45821">
    <property type="entry name" value="SNF2 DOMAIN-CONTAINING PROTEIN CLASSY 2-RELATED"/>
    <property type="match status" value="1"/>
</dbReference>
<evidence type="ECO:0000313" key="11">
    <source>
        <dbReference type="Proteomes" id="UP001177003"/>
    </source>
</evidence>
<dbReference type="InterPro" id="IPR044567">
    <property type="entry name" value="CLSY/DRD1"/>
</dbReference>
<evidence type="ECO:0000256" key="4">
    <source>
        <dbReference type="ARBA" id="ARBA00022806"/>
    </source>
</evidence>
<feature type="domain" description="Helicase ATP-binding" evidence="8">
    <location>
        <begin position="639"/>
        <end position="829"/>
    </location>
</feature>
<evidence type="ECO:0000256" key="1">
    <source>
        <dbReference type="ARBA" id="ARBA00004123"/>
    </source>
</evidence>
<keyword evidence="11" id="KW-1185">Reference proteome</keyword>
<evidence type="ECO:0000256" key="7">
    <source>
        <dbReference type="SAM" id="MobiDB-lite"/>
    </source>
</evidence>
<name>A0AA35YSF6_LACSI</name>
<keyword evidence="4" id="KW-0347">Helicase</keyword>
<dbReference type="Proteomes" id="UP001177003">
    <property type="component" value="Chromosome 4"/>
</dbReference>
<comment type="subcellular location">
    <subcellularLocation>
        <location evidence="1">Nucleus</location>
    </subcellularLocation>
</comment>
<feature type="compositionally biased region" description="Acidic residues" evidence="7">
    <location>
        <begin position="144"/>
        <end position="156"/>
    </location>
</feature>
<reference evidence="10" key="1">
    <citation type="submission" date="2023-04" db="EMBL/GenBank/DDBJ databases">
        <authorList>
            <person name="Vijverberg K."/>
            <person name="Xiong W."/>
            <person name="Schranz E."/>
        </authorList>
    </citation>
    <scope>NUCLEOTIDE SEQUENCE</scope>
</reference>
<proteinExistence type="predicted"/>